<dbReference type="Proteomes" id="UP001283361">
    <property type="component" value="Unassembled WGS sequence"/>
</dbReference>
<comment type="caution">
    <text evidence="2">The sequence shown here is derived from an EMBL/GenBank/DDBJ whole genome shotgun (WGS) entry which is preliminary data.</text>
</comment>
<dbReference type="AlphaFoldDB" id="A0AAE0ZX13"/>
<feature type="region of interest" description="Disordered" evidence="1">
    <location>
        <begin position="100"/>
        <end position="123"/>
    </location>
</feature>
<feature type="region of interest" description="Disordered" evidence="1">
    <location>
        <begin position="150"/>
        <end position="178"/>
    </location>
</feature>
<evidence type="ECO:0008006" key="4">
    <source>
        <dbReference type="Google" id="ProtNLM"/>
    </source>
</evidence>
<evidence type="ECO:0000313" key="2">
    <source>
        <dbReference type="EMBL" id="KAK3777025.1"/>
    </source>
</evidence>
<feature type="compositionally biased region" description="Polar residues" evidence="1">
    <location>
        <begin position="105"/>
        <end position="123"/>
    </location>
</feature>
<name>A0AAE0ZX13_9GAST</name>
<protein>
    <recommendedName>
        <fullName evidence="4">PH domain-containing protein</fullName>
    </recommendedName>
</protein>
<gene>
    <name evidence="2" type="ORF">RRG08_008879</name>
</gene>
<evidence type="ECO:0000313" key="3">
    <source>
        <dbReference type="Proteomes" id="UP001283361"/>
    </source>
</evidence>
<accession>A0AAE0ZX13</accession>
<reference evidence="2" key="1">
    <citation type="journal article" date="2023" name="G3 (Bethesda)">
        <title>A reference genome for the long-term kleptoplast-retaining sea slug Elysia crispata morphotype clarki.</title>
        <authorList>
            <person name="Eastman K.E."/>
            <person name="Pendleton A.L."/>
            <person name="Shaikh M.A."/>
            <person name="Suttiyut T."/>
            <person name="Ogas R."/>
            <person name="Tomko P."/>
            <person name="Gavelis G."/>
            <person name="Widhalm J.R."/>
            <person name="Wisecaver J.H."/>
        </authorList>
    </citation>
    <scope>NUCLEOTIDE SEQUENCE</scope>
    <source>
        <strain evidence="2">ECLA1</strain>
    </source>
</reference>
<evidence type="ECO:0000256" key="1">
    <source>
        <dbReference type="SAM" id="MobiDB-lite"/>
    </source>
</evidence>
<dbReference type="EMBL" id="JAWDGP010003139">
    <property type="protein sequence ID" value="KAK3777025.1"/>
    <property type="molecule type" value="Genomic_DNA"/>
</dbReference>
<proteinExistence type="predicted"/>
<keyword evidence="3" id="KW-1185">Reference proteome</keyword>
<feature type="compositionally biased region" description="Acidic residues" evidence="1">
    <location>
        <begin position="437"/>
        <end position="449"/>
    </location>
</feature>
<sequence length="449" mass="50016">MASTLFQKEGDYMRSSDHQCFQQSVSDVRDTLQLGECSALKSSGHTLKRNCRKNIRQCNYLEIIPETCTTSLREIDTNNNSVQTDNSINLNYEFEEDINSKSDQAESSTTSLSGNIELSQRTSNRNSLYQAQTNQFNDILSYSRPLRSDEENASVSSLPPDKSLASKRSVEQNRKSLQTTSELKSGVLVWISPMNGVRNKSNKISVMNKNINSIDSNVSKRTSLRIPIMLKVYRGSSGSFALMTPSRSYQGQAQPLYLRLKNTHVTMIDTASLPILSRSSGPCCFLLTLCGQEGKSFKFEASSITAAEEWVHVLNGNTNIAAKIGNMSISMANTTLLRGLKTEDGNNTWYSTTSDHINLNDDNNGKKTSNDLVINVSIIADTFSPLSAPTRTNKNVTDQHRLLQISQTRPYFVAASNHHLPLSGFQRERQMPTLSESSDENEEDLSEED</sequence>
<organism evidence="2 3">
    <name type="scientific">Elysia crispata</name>
    <name type="common">lettuce slug</name>
    <dbReference type="NCBI Taxonomy" id="231223"/>
    <lineage>
        <taxon>Eukaryota</taxon>
        <taxon>Metazoa</taxon>
        <taxon>Spiralia</taxon>
        <taxon>Lophotrochozoa</taxon>
        <taxon>Mollusca</taxon>
        <taxon>Gastropoda</taxon>
        <taxon>Heterobranchia</taxon>
        <taxon>Euthyneura</taxon>
        <taxon>Panpulmonata</taxon>
        <taxon>Sacoglossa</taxon>
        <taxon>Placobranchoidea</taxon>
        <taxon>Plakobranchidae</taxon>
        <taxon>Elysia</taxon>
    </lineage>
</organism>
<feature type="region of interest" description="Disordered" evidence="1">
    <location>
        <begin position="423"/>
        <end position="449"/>
    </location>
</feature>